<dbReference type="EMBL" id="JQZW01000006">
    <property type="protein sequence ID" value="KGN98475.1"/>
    <property type="molecule type" value="Genomic_DNA"/>
</dbReference>
<proteinExistence type="predicted"/>
<dbReference type="STRING" id="266762.HQ36_02385"/>
<gene>
    <name evidence="1" type="ORF">HQ36_02385</name>
</gene>
<protein>
    <recommendedName>
        <fullName evidence="3">DUF4836 domain-containing protein</fullName>
    </recommendedName>
</protein>
<sequence>MKKIQIALLAVATLLLSLTMVGCKRKQQLDLLHSLPQDASIVWVLDGASIYEKAGGEALQEVLGAPVFSQLSLLTKCIDVKHIVSFQEPIEEQLVITAKVTDAKGLKDLLLSASLSVKEEDGLYSTQIDDKALLFNDHQLWLAYNANSTEIAMESIKRTQEQLPSFADTKGIDKMFDGDIGFYINPVKSVKEMVVLFGVDTQTFADNRIVGNISFEKKDIKSYFEVIDREGKLFTGVVGKPMKIDSKILEYFPQSTNILFVQGSKNKDWQQAYEKLPAKWRTPAMRTVLSNLNGTTAFGAKLAEIYELPETATIIAQVTKGKEKEVQQAVIELMGIAPEDLTYVDNIASLENFLFGTIFIGYVEGAVYISRSPIGINKPSFLENDLSRLAKDEKGYFLVDMRKGSSLNSIMQRTSLGEYYDLDAFIAFSSNGNTGEFVFHNEASTDKNILEGIVRAIAKADRDSDLEETVVVDQGQEESDY</sequence>
<dbReference type="PROSITE" id="PS51257">
    <property type="entry name" value="PROKAR_LIPOPROTEIN"/>
    <property type="match status" value="1"/>
</dbReference>
<name>A0A0A2G7X1_9PORP</name>
<reference evidence="1 2" key="1">
    <citation type="submission" date="2014-08" db="EMBL/GenBank/DDBJ databases">
        <title>Porphyromonas gingivicanis strain:COT-022_OH1391 Genome sequencing.</title>
        <authorList>
            <person name="Wallis C."/>
            <person name="Deusch O."/>
            <person name="O'Flynn C."/>
            <person name="Davis I."/>
            <person name="Jospin G."/>
            <person name="Darling A.E."/>
            <person name="Coil D.A."/>
            <person name="Alexiev A."/>
            <person name="Horsfall A."/>
            <person name="Kirkwood N."/>
            <person name="Harris S."/>
            <person name="Eisen J.A."/>
        </authorList>
    </citation>
    <scope>NUCLEOTIDE SEQUENCE [LARGE SCALE GENOMIC DNA]</scope>
    <source>
        <strain evidence="2">COT-022 OH1391</strain>
    </source>
</reference>
<evidence type="ECO:0000313" key="1">
    <source>
        <dbReference type="EMBL" id="KGN98475.1"/>
    </source>
</evidence>
<evidence type="ECO:0000313" key="2">
    <source>
        <dbReference type="Proteomes" id="UP000030134"/>
    </source>
</evidence>
<dbReference type="OrthoDB" id="1394308at2"/>
<comment type="caution">
    <text evidence="1">The sequence shown here is derived from an EMBL/GenBank/DDBJ whole genome shotgun (WGS) entry which is preliminary data.</text>
</comment>
<keyword evidence="2" id="KW-1185">Reference proteome</keyword>
<evidence type="ECO:0008006" key="3">
    <source>
        <dbReference type="Google" id="ProtNLM"/>
    </source>
</evidence>
<dbReference type="AlphaFoldDB" id="A0A0A2G7X1"/>
<dbReference type="RefSeq" id="WP_036883173.1">
    <property type="nucleotide sequence ID" value="NZ_JQZW01000006.1"/>
</dbReference>
<accession>A0A0A2G7X1</accession>
<dbReference type="Proteomes" id="UP000030134">
    <property type="component" value="Unassembled WGS sequence"/>
</dbReference>
<organism evidence="1 2">
    <name type="scientific">Porphyromonas gingivicanis</name>
    <dbReference type="NCBI Taxonomy" id="266762"/>
    <lineage>
        <taxon>Bacteria</taxon>
        <taxon>Pseudomonadati</taxon>
        <taxon>Bacteroidota</taxon>
        <taxon>Bacteroidia</taxon>
        <taxon>Bacteroidales</taxon>
        <taxon>Porphyromonadaceae</taxon>
        <taxon>Porphyromonas</taxon>
    </lineage>
</organism>